<keyword evidence="7" id="KW-0489">Methyltransferase</keyword>
<dbReference type="SUPFAM" id="SSF51197">
    <property type="entry name" value="Clavaminate synthase-like"/>
    <property type="match status" value="1"/>
</dbReference>
<comment type="cofactor">
    <cofactor evidence="5">
        <name>Fe(2+)</name>
        <dbReference type="ChEBI" id="CHEBI:29033"/>
    </cofactor>
    <text evidence="5">Binds 1 Fe(2+) ion per subunit.</text>
</comment>
<evidence type="ECO:0000256" key="4">
    <source>
        <dbReference type="ARBA" id="ARBA00023004"/>
    </source>
</evidence>
<dbReference type="Pfam" id="PF13532">
    <property type="entry name" value="2OG-FeII_Oxy_2"/>
    <property type="match status" value="1"/>
</dbReference>
<keyword evidence="8" id="KW-1185">Reference proteome</keyword>
<dbReference type="InterPro" id="IPR027450">
    <property type="entry name" value="AlkB-like"/>
</dbReference>
<keyword evidence="7" id="KW-0808">Transferase</keyword>
<evidence type="ECO:0000256" key="1">
    <source>
        <dbReference type="ARBA" id="ARBA00022723"/>
    </source>
</evidence>
<dbReference type="STRING" id="488535.SAMN04487963_1340"/>
<evidence type="ECO:0000313" key="7">
    <source>
        <dbReference type="EMBL" id="SFM13985.1"/>
    </source>
</evidence>
<dbReference type="PANTHER" id="PTHR16557">
    <property type="entry name" value="ALKYLATED DNA REPAIR PROTEIN ALKB-RELATED"/>
    <property type="match status" value="1"/>
</dbReference>
<gene>
    <name evidence="7" type="ORF">SAMN04487963_1340</name>
</gene>
<dbReference type="GO" id="GO:0032259">
    <property type="term" value="P:methylation"/>
    <property type="evidence" value="ECO:0007669"/>
    <property type="project" value="UniProtKB-KW"/>
</dbReference>
<dbReference type="AlphaFoldDB" id="A0A1I4NF17"/>
<evidence type="ECO:0000256" key="2">
    <source>
        <dbReference type="ARBA" id="ARBA00022964"/>
    </source>
</evidence>
<accession>A0A1I4NF17</accession>
<dbReference type="GO" id="GO:0008198">
    <property type="term" value="F:ferrous iron binding"/>
    <property type="evidence" value="ECO:0007669"/>
    <property type="project" value="TreeGrafter"/>
</dbReference>
<organism evidence="7 8">
    <name type="scientific">Marinobacter zhejiangensis</name>
    <dbReference type="NCBI Taxonomy" id="488535"/>
    <lineage>
        <taxon>Bacteria</taxon>
        <taxon>Pseudomonadati</taxon>
        <taxon>Pseudomonadota</taxon>
        <taxon>Gammaproteobacteria</taxon>
        <taxon>Pseudomonadales</taxon>
        <taxon>Marinobacteraceae</taxon>
        <taxon>Marinobacter</taxon>
    </lineage>
</organism>
<dbReference type="GO" id="GO:0035513">
    <property type="term" value="P:oxidative RNA demethylation"/>
    <property type="evidence" value="ECO:0007669"/>
    <property type="project" value="TreeGrafter"/>
</dbReference>
<dbReference type="Gene3D" id="2.60.120.590">
    <property type="entry name" value="Alpha-ketoglutarate-dependent dioxygenase AlkB-like"/>
    <property type="match status" value="1"/>
</dbReference>
<protein>
    <submittedName>
        <fullName evidence="7">Alkylated DNA repair protein (DNA oxidative demethylase)</fullName>
    </submittedName>
</protein>
<evidence type="ECO:0000259" key="6">
    <source>
        <dbReference type="PROSITE" id="PS51471"/>
    </source>
</evidence>
<keyword evidence="4 5" id="KW-0408">Iron</keyword>
<feature type="binding site" evidence="5">
    <location>
        <position position="188"/>
    </location>
    <ligand>
        <name>Fe cation</name>
        <dbReference type="ChEBI" id="CHEBI:24875"/>
        <note>catalytic</note>
    </ligand>
</feature>
<dbReference type="GO" id="GO:0035515">
    <property type="term" value="F:oxidative RNA demethylase activity"/>
    <property type="evidence" value="ECO:0007669"/>
    <property type="project" value="TreeGrafter"/>
</dbReference>
<keyword evidence="1 5" id="KW-0479">Metal-binding</keyword>
<feature type="domain" description="Fe2OG dioxygenase" evidence="6">
    <location>
        <begin position="114"/>
        <end position="214"/>
    </location>
</feature>
<evidence type="ECO:0000256" key="3">
    <source>
        <dbReference type="ARBA" id="ARBA00023002"/>
    </source>
</evidence>
<dbReference type="GO" id="GO:0008168">
    <property type="term" value="F:methyltransferase activity"/>
    <property type="evidence" value="ECO:0007669"/>
    <property type="project" value="UniProtKB-KW"/>
</dbReference>
<dbReference type="InterPro" id="IPR005123">
    <property type="entry name" value="Oxoglu/Fe-dep_dioxygenase_dom"/>
</dbReference>
<evidence type="ECO:0000256" key="5">
    <source>
        <dbReference type="PIRSR" id="PIRSR604574-2"/>
    </source>
</evidence>
<dbReference type="GO" id="GO:0035516">
    <property type="term" value="F:broad specificity oxidative DNA demethylase activity"/>
    <property type="evidence" value="ECO:0007669"/>
    <property type="project" value="TreeGrafter"/>
</dbReference>
<name>A0A1I4NF17_9GAMM</name>
<dbReference type="EMBL" id="FOUE01000002">
    <property type="protein sequence ID" value="SFM13985.1"/>
    <property type="molecule type" value="Genomic_DNA"/>
</dbReference>
<reference evidence="8" key="1">
    <citation type="submission" date="2016-10" db="EMBL/GenBank/DDBJ databases">
        <authorList>
            <person name="Varghese N."/>
            <person name="Submissions S."/>
        </authorList>
    </citation>
    <scope>NUCLEOTIDE SEQUENCE [LARGE SCALE GENOMIC DNA]</scope>
    <source>
        <strain evidence="8">CGMCC 1.7061</strain>
    </source>
</reference>
<feature type="binding site" evidence="5">
    <location>
        <position position="134"/>
    </location>
    <ligand>
        <name>Fe cation</name>
        <dbReference type="ChEBI" id="CHEBI:24875"/>
        <note>catalytic</note>
    </ligand>
</feature>
<sequence length="214" mass="23209">MTVDLFGGYDGQPLTLQSGALVLPRFAESRSAALVQAIAAVAAVAPFRRMETPGGFTMSAAMTNCGPLGWVSDRTGYRYQTDDPTTGKPWPAMLSIMRNLAMEAAVEAGFPGFEPDACLVNRYQPGARMSLHQDRNEQDFSQPIVSVSLGLSMVFLFGGLRRQDKTQKITLSHGDVVVWGGPSRLRYHGVLALKPGSHPQTGACRYNLTFRRAG</sequence>
<dbReference type="PANTHER" id="PTHR16557:SF2">
    <property type="entry name" value="NUCLEIC ACID DIOXYGENASE ALKBH1"/>
    <property type="match status" value="1"/>
</dbReference>
<dbReference type="InterPro" id="IPR004574">
    <property type="entry name" value="Alkb"/>
</dbReference>
<proteinExistence type="predicted"/>
<dbReference type="RefSeq" id="WP_092021152.1">
    <property type="nucleotide sequence ID" value="NZ_FOUE01000002.1"/>
</dbReference>
<feature type="binding site" evidence="5">
    <location>
        <position position="132"/>
    </location>
    <ligand>
        <name>Fe cation</name>
        <dbReference type="ChEBI" id="CHEBI:24875"/>
        <note>catalytic</note>
    </ligand>
</feature>
<keyword evidence="2" id="KW-0223">Dioxygenase</keyword>
<keyword evidence="3" id="KW-0560">Oxidoreductase</keyword>
<dbReference type="NCBIfam" id="NF011930">
    <property type="entry name" value="PRK15401.1"/>
    <property type="match status" value="1"/>
</dbReference>
<evidence type="ECO:0000313" key="8">
    <source>
        <dbReference type="Proteomes" id="UP000198519"/>
    </source>
</evidence>
<dbReference type="PROSITE" id="PS51471">
    <property type="entry name" value="FE2OG_OXY"/>
    <property type="match status" value="1"/>
</dbReference>
<dbReference type="OrthoDB" id="9796932at2"/>
<dbReference type="GO" id="GO:0005737">
    <property type="term" value="C:cytoplasm"/>
    <property type="evidence" value="ECO:0007669"/>
    <property type="project" value="TreeGrafter"/>
</dbReference>
<dbReference type="InterPro" id="IPR037151">
    <property type="entry name" value="AlkB-like_sf"/>
</dbReference>
<dbReference type="Proteomes" id="UP000198519">
    <property type="component" value="Unassembled WGS sequence"/>
</dbReference>